<comment type="caution">
    <text evidence="2">The sequence shown here is derived from an EMBL/GenBank/DDBJ whole genome shotgun (WGS) entry which is preliminary data.</text>
</comment>
<dbReference type="PANTHER" id="PTHR42966:SF1">
    <property type="entry name" value="SIALIC ACID SYNTHASE"/>
    <property type="match status" value="1"/>
</dbReference>
<dbReference type="EMBL" id="BAABCB010000020">
    <property type="protein sequence ID" value="GAA4244659.1"/>
    <property type="molecule type" value="Genomic_DNA"/>
</dbReference>
<proteinExistence type="predicted"/>
<accession>A0ABP8CXU7</accession>
<dbReference type="Gene3D" id="3.20.20.70">
    <property type="entry name" value="Aldolase class I"/>
    <property type="match status" value="1"/>
</dbReference>
<feature type="domain" description="PseI/NeuA/B-like" evidence="1">
    <location>
        <begin position="29"/>
        <end position="274"/>
    </location>
</feature>
<organism evidence="2 3">
    <name type="scientific">Winogradskyella damuponensis</name>
    <dbReference type="NCBI Taxonomy" id="943939"/>
    <lineage>
        <taxon>Bacteria</taxon>
        <taxon>Pseudomonadati</taxon>
        <taxon>Bacteroidota</taxon>
        <taxon>Flavobacteriia</taxon>
        <taxon>Flavobacteriales</taxon>
        <taxon>Flavobacteriaceae</taxon>
        <taxon>Winogradskyella</taxon>
    </lineage>
</organism>
<name>A0ABP8CXU7_9FLAO</name>
<dbReference type="InterPro" id="IPR013132">
    <property type="entry name" value="PseI/NeuA/B-like_N"/>
</dbReference>
<evidence type="ECO:0000259" key="1">
    <source>
        <dbReference type="Pfam" id="PF03102"/>
    </source>
</evidence>
<protein>
    <submittedName>
        <fullName evidence="2">N-acetylneuraminate synthase family protein</fullName>
    </submittedName>
</protein>
<keyword evidence="3" id="KW-1185">Reference proteome</keyword>
<dbReference type="Proteomes" id="UP001501682">
    <property type="component" value="Unassembled WGS sequence"/>
</dbReference>
<reference evidence="3" key="1">
    <citation type="journal article" date="2019" name="Int. J. Syst. Evol. Microbiol.">
        <title>The Global Catalogue of Microorganisms (GCM) 10K type strain sequencing project: providing services to taxonomists for standard genome sequencing and annotation.</title>
        <authorList>
            <consortium name="The Broad Institute Genomics Platform"/>
            <consortium name="The Broad Institute Genome Sequencing Center for Infectious Disease"/>
            <person name="Wu L."/>
            <person name="Ma J."/>
        </authorList>
    </citation>
    <scope>NUCLEOTIDE SEQUENCE [LARGE SCALE GENOMIC DNA]</scope>
    <source>
        <strain evidence="3">JCM 17633</strain>
    </source>
</reference>
<dbReference type="InterPro" id="IPR051690">
    <property type="entry name" value="PseI-like"/>
</dbReference>
<evidence type="ECO:0000313" key="3">
    <source>
        <dbReference type="Proteomes" id="UP001501682"/>
    </source>
</evidence>
<dbReference type="SUPFAM" id="SSF51569">
    <property type="entry name" value="Aldolase"/>
    <property type="match status" value="1"/>
</dbReference>
<dbReference type="Pfam" id="PF03102">
    <property type="entry name" value="NeuB"/>
    <property type="match status" value="1"/>
</dbReference>
<dbReference type="RefSeq" id="WP_425583549.1">
    <property type="nucleotide sequence ID" value="NZ_BAABCB010000020.1"/>
</dbReference>
<evidence type="ECO:0000313" key="2">
    <source>
        <dbReference type="EMBL" id="GAA4244659.1"/>
    </source>
</evidence>
<gene>
    <name evidence="2" type="ORF">GCM10022292_24190</name>
</gene>
<dbReference type="PANTHER" id="PTHR42966">
    <property type="entry name" value="N-ACETYLNEURAMINATE SYNTHASE"/>
    <property type="match status" value="1"/>
</dbReference>
<sequence>MKIINYKKPFVIAEIGCNHKGDIEIAKELVKVAKIFCNADAVKFQKRNNKELLTEDQYKAPHPNPVNSYGDTYGSHREFLEFDIEQHRTLKAYCEEIGIVYSTSVWDTTSAKEIASLNPDFIKIPSACNNHFEMLEWLCKNYFGEIHISTGMTSKDEIETLINFFVERKRNQDLVVYNCTSGYPVPFADVCLLDITLLINKYSDIVKHIGFSGHHLGIAVDIAAYTLGANIIERHYTIDRTWKGTDHAASLEPMGLRKLSRDLKAVNQALSFKQKDILEIEQVQRDKLKYRTK</sequence>
<dbReference type="InterPro" id="IPR013785">
    <property type="entry name" value="Aldolase_TIM"/>
</dbReference>